<dbReference type="PANTHER" id="PTHR36845">
    <property type="entry name" value="HYDROLASE, PUTATIVE (AFU_ORTHOLOGUE AFUA_7G05090)-RELATED"/>
    <property type="match status" value="1"/>
</dbReference>
<feature type="binding site" evidence="4">
    <location>
        <position position="254"/>
    </location>
    <ligand>
        <name>substrate</name>
    </ligand>
</feature>
<dbReference type="EMBL" id="FQZN01000006">
    <property type="protein sequence ID" value="SHI70546.1"/>
    <property type="molecule type" value="Genomic_DNA"/>
</dbReference>
<dbReference type="GO" id="GO:0000272">
    <property type="term" value="P:polysaccharide catabolic process"/>
    <property type="evidence" value="ECO:0007669"/>
    <property type="project" value="TreeGrafter"/>
</dbReference>
<feature type="binding site" evidence="4">
    <location>
        <position position="242"/>
    </location>
    <ligand>
        <name>substrate</name>
    </ligand>
</feature>
<keyword evidence="7" id="KW-1185">Reference proteome</keyword>
<dbReference type="SUPFAM" id="SSF48208">
    <property type="entry name" value="Six-hairpin glycosidases"/>
    <property type="match status" value="1"/>
</dbReference>
<dbReference type="InterPro" id="IPR008928">
    <property type="entry name" value="6-hairpin_glycosidase_sf"/>
</dbReference>
<feature type="binding site" evidence="4">
    <location>
        <position position="370"/>
    </location>
    <ligand>
        <name>substrate</name>
    </ligand>
</feature>
<dbReference type="RefSeq" id="WP_073313062.1">
    <property type="nucleotide sequence ID" value="NZ_CABMFG010000003.1"/>
</dbReference>
<dbReference type="InterPro" id="IPR010905">
    <property type="entry name" value="Glyco_hydro_88"/>
</dbReference>
<evidence type="ECO:0000313" key="5">
    <source>
        <dbReference type="EMBL" id="RGX80603.1"/>
    </source>
</evidence>
<dbReference type="GO" id="GO:0052757">
    <property type="term" value="F:chondroitin hydrolase activity"/>
    <property type="evidence" value="ECO:0007669"/>
    <property type="project" value="TreeGrafter"/>
</dbReference>
<sequence>MKTILTTLGVSLLVLASCTGQKKQAESDFIQENIDNAVAQETIQTDIIEKSGKILNPRTINKDGSIVYVPIDDWCSGFFPGNIWYTYELTGDKKWLPLAEKYTEALDSVQYLTWHHDVGFMIGSSYLNGYRFANKEEYKPVIIQTAKSLSTRFRPAAGVLQSWDADKGWQAERGWKCPVIIDNMMNLELLFEASRLSGDSTYYNVAVKHADTTMKNHFRADNSCYHVVDYDPVTGEVRKKQTAQGYADESSWARGQAWALYGYTMCYRYTHDSKYLDMAEKVYNFIFNNPNLPEDLVPYWDFNAPNIPNEPRDASAAACTASALYELSTYIPGKNYKETADKIMESLGSPAYRAEVGTNGNFILMHSVGSIPHGAEIDVPLNYADYYFLEGIMRKRDLEANKKLF</sequence>
<dbReference type="InterPro" id="IPR052369">
    <property type="entry name" value="UG_Glycosaminoglycan_Hydrolase"/>
</dbReference>
<accession>A0A1M6DBC6</accession>
<dbReference type="EMBL" id="QSCF01000003">
    <property type="protein sequence ID" value="RGX80603.1"/>
    <property type="molecule type" value="Genomic_DNA"/>
</dbReference>
<dbReference type="Gene3D" id="1.50.10.10">
    <property type="match status" value="1"/>
</dbReference>
<feature type="binding site" evidence="4">
    <location>
        <position position="182"/>
    </location>
    <ligand>
        <name>substrate</name>
    </ligand>
</feature>
<dbReference type="PANTHER" id="PTHR36845:SF1">
    <property type="entry name" value="HYDROLASE, PUTATIVE (AFU_ORTHOLOGUE AFUA_7G05090)-RELATED"/>
    <property type="match status" value="1"/>
</dbReference>
<protein>
    <submittedName>
        <fullName evidence="5">Glucuronyl hydrolase</fullName>
    </submittedName>
    <submittedName>
        <fullName evidence="6">Glycosyl Hydrolase Family 88</fullName>
    </submittedName>
</protein>
<dbReference type="AlphaFoldDB" id="A0A1M6DBC6"/>
<proteinExistence type="inferred from homology"/>
<feature type="active site" description="Nucleophile" evidence="3">
    <location>
        <position position="117"/>
    </location>
</feature>
<evidence type="ECO:0000313" key="6">
    <source>
        <dbReference type="EMBL" id="SHI70546.1"/>
    </source>
</evidence>
<comment type="similarity">
    <text evidence="2">Belongs to the glycosyl hydrolase 88 family.</text>
</comment>
<dbReference type="eggNOG" id="COG1331">
    <property type="taxonomic scope" value="Bacteria"/>
</dbReference>
<reference evidence="6" key="1">
    <citation type="submission" date="2016-11" db="EMBL/GenBank/DDBJ databases">
        <authorList>
            <person name="Jaros S."/>
            <person name="Januszkiewicz K."/>
            <person name="Wedrychowicz H."/>
        </authorList>
    </citation>
    <scope>NUCLEOTIDE SEQUENCE [LARGE SCALE GENOMIC DNA]</scope>
    <source>
        <strain evidence="6">DSM 26884</strain>
    </source>
</reference>
<keyword evidence="1 6" id="KW-0378">Hydrolase</keyword>
<feature type="binding site" evidence="4">
    <location>
        <position position="258"/>
    </location>
    <ligand>
        <name>substrate</name>
    </ligand>
</feature>
<evidence type="ECO:0000313" key="8">
    <source>
        <dbReference type="Proteomes" id="UP000286075"/>
    </source>
</evidence>
<evidence type="ECO:0000256" key="2">
    <source>
        <dbReference type="ARBA" id="ARBA00038358"/>
    </source>
</evidence>
<dbReference type="PROSITE" id="PS51257">
    <property type="entry name" value="PROKAR_LIPOPROTEIN"/>
    <property type="match status" value="1"/>
</dbReference>
<dbReference type="OrthoDB" id="428577at2"/>
<dbReference type="GeneID" id="92711455"/>
<gene>
    <name evidence="5" type="ORF">DXA68_03280</name>
    <name evidence="6" type="ORF">SAMN05444350_10662</name>
</gene>
<evidence type="ECO:0000256" key="3">
    <source>
        <dbReference type="PIRSR" id="PIRSR610905-1"/>
    </source>
</evidence>
<organism evidence="6 7">
    <name type="scientific">Bacteroides stercorirosoris</name>
    <dbReference type="NCBI Taxonomy" id="871324"/>
    <lineage>
        <taxon>Bacteria</taxon>
        <taxon>Pseudomonadati</taxon>
        <taxon>Bacteroidota</taxon>
        <taxon>Bacteroidia</taxon>
        <taxon>Bacteroidales</taxon>
        <taxon>Bacteroidaceae</taxon>
        <taxon>Bacteroides</taxon>
    </lineage>
</organism>
<dbReference type="FunFam" id="1.50.10.10:FF:000031">
    <property type="entry name" value="Unsaturated glucuronyl hydrolase"/>
    <property type="match status" value="1"/>
</dbReference>
<reference evidence="7" key="2">
    <citation type="submission" date="2016-11" db="EMBL/GenBank/DDBJ databases">
        <authorList>
            <person name="Varghese N."/>
            <person name="Submissions S."/>
        </authorList>
    </citation>
    <scope>NUCLEOTIDE SEQUENCE [LARGE SCALE GENOMIC DNA]</scope>
    <source>
        <strain evidence="7">DSM 26884</strain>
    </source>
</reference>
<evidence type="ECO:0000256" key="1">
    <source>
        <dbReference type="ARBA" id="ARBA00022801"/>
    </source>
</evidence>
<evidence type="ECO:0000313" key="7">
    <source>
        <dbReference type="Proteomes" id="UP000184192"/>
    </source>
</evidence>
<reference evidence="5 8" key="3">
    <citation type="submission" date="2018-08" db="EMBL/GenBank/DDBJ databases">
        <title>A genome reference for cultivated species of the human gut microbiota.</title>
        <authorList>
            <person name="Zou Y."/>
            <person name="Xue W."/>
            <person name="Luo G."/>
        </authorList>
    </citation>
    <scope>NUCLEOTIDE SEQUENCE [LARGE SCALE GENOMIC DNA]</scope>
    <source>
        <strain evidence="5 8">OF03-9BH</strain>
    </source>
</reference>
<dbReference type="InterPro" id="IPR012341">
    <property type="entry name" value="6hp_glycosidase-like_sf"/>
</dbReference>
<dbReference type="Proteomes" id="UP000286075">
    <property type="component" value="Unassembled WGS sequence"/>
</dbReference>
<feature type="active site" description="Proton donor" evidence="3">
    <location>
        <position position="182"/>
    </location>
</feature>
<feature type="binding site" evidence="4">
    <location>
        <position position="117"/>
    </location>
    <ligand>
        <name>substrate</name>
    </ligand>
</feature>
<dbReference type="Proteomes" id="UP000184192">
    <property type="component" value="Unassembled WGS sequence"/>
</dbReference>
<evidence type="ECO:0000256" key="4">
    <source>
        <dbReference type="PIRSR" id="PIRSR610905-2"/>
    </source>
</evidence>
<name>A0A1M6DBC6_9BACE</name>
<dbReference type="Pfam" id="PF07470">
    <property type="entry name" value="Glyco_hydro_88"/>
    <property type="match status" value="1"/>
</dbReference>